<dbReference type="Proteomes" id="UP000008139">
    <property type="component" value="Chromosome"/>
</dbReference>
<dbReference type="FunFam" id="1.10.150.20:FF:000007">
    <property type="entry name" value="DNA ligase"/>
    <property type="match status" value="1"/>
</dbReference>
<feature type="binding site" evidence="14">
    <location>
        <position position="416"/>
    </location>
    <ligand>
        <name>Zn(2+)</name>
        <dbReference type="ChEBI" id="CHEBI:29105"/>
    </ligand>
</feature>
<feature type="binding site" evidence="14">
    <location>
        <position position="413"/>
    </location>
    <ligand>
        <name>Zn(2+)</name>
        <dbReference type="ChEBI" id="CHEBI:29105"/>
    </ligand>
</feature>
<dbReference type="SMART" id="SM00532">
    <property type="entry name" value="LIGANc"/>
    <property type="match status" value="1"/>
</dbReference>
<organism evidence="17 18">
    <name type="scientific">Hippea maritima (strain ATCC 700847 / DSM 10411 / MH2)</name>
    <dbReference type="NCBI Taxonomy" id="760142"/>
    <lineage>
        <taxon>Bacteria</taxon>
        <taxon>Pseudomonadati</taxon>
        <taxon>Campylobacterota</taxon>
        <taxon>Desulfurellia</taxon>
        <taxon>Desulfurellales</taxon>
        <taxon>Hippeaceae</taxon>
        <taxon>Hippea</taxon>
    </lineage>
</organism>
<keyword evidence="9 14" id="KW-0460">Magnesium</keyword>
<dbReference type="InterPro" id="IPR004150">
    <property type="entry name" value="NAD_DNA_ligase_OB"/>
</dbReference>
<feature type="binding site" evidence="14">
    <location>
        <begin position="34"/>
        <end position="38"/>
    </location>
    <ligand>
        <name>NAD(+)</name>
        <dbReference type="ChEBI" id="CHEBI:57540"/>
    </ligand>
</feature>
<protein>
    <recommendedName>
        <fullName evidence="3 14">DNA ligase</fullName>
        <ecNumber evidence="2 14">6.5.1.2</ecNumber>
    </recommendedName>
    <alternativeName>
        <fullName evidence="14">Polydeoxyribonucleotide synthase [NAD(+)]</fullName>
    </alternativeName>
</protein>
<keyword evidence="5 14" id="KW-0235">DNA replication</keyword>
<reference evidence="17 18" key="1">
    <citation type="journal article" date="2011" name="Stand. Genomic Sci.">
        <title>Complete genome sequence of the thermophilic sulfur-reducer Hippea maritima type strain (MH(2)).</title>
        <authorList>
            <person name="Huntemann M."/>
            <person name="Lu M."/>
            <person name="Nolan M."/>
            <person name="Lapidus A."/>
            <person name="Lucas S."/>
            <person name="Hammon N."/>
            <person name="Deshpande S."/>
            <person name="Cheng J.F."/>
            <person name="Tapia R."/>
            <person name="Han C."/>
            <person name="Goodwin L."/>
            <person name="Pitluck S."/>
            <person name="Liolios K."/>
            <person name="Pagani I."/>
            <person name="Ivanova N."/>
            <person name="Ovchinikova G."/>
            <person name="Pati A."/>
            <person name="Chen A."/>
            <person name="Palaniappan K."/>
            <person name="Land M."/>
            <person name="Hauser L."/>
            <person name="Jeffries C.D."/>
            <person name="Detter J.C."/>
            <person name="Brambilla E.M."/>
            <person name="Rohde M."/>
            <person name="Spring S."/>
            <person name="Goker M."/>
            <person name="Woyke T."/>
            <person name="Bristow J."/>
            <person name="Eisen J.A."/>
            <person name="Markowitz V."/>
            <person name="Hugenholtz P."/>
            <person name="Kyrpides N.C."/>
            <person name="Klenk H.P."/>
            <person name="Mavromatis K."/>
        </authorList>
    </citation>
    <scope>NUCLEOTIDE SEQUENCE [LARGE SCALE GENOMIC DNA]</scope>
    <source>
        <strain evidence="18">ATCC 700847 / DSM 10411 / MH2</strain>
    </source>
</reference>
<dbReference type="STRING" id="760142.Hipma_0937"/>
<dbReference type="GO" id="GO:0046872">
    <property type="term" value="F:metal ion binding"/>
    <property type="evidence" value="ECO:0007669"/>
    <property type="project" value="UniProtKB-KW"/>
</dbReference>
<feature type="active site" description="N6-AMP-lysine intermediate" evidence="14">
    <location>
        <position position="119"/>
    </location>
</feature>
<dbReference type="InterPro" id="IPR004149">
    <property type="entry name" value="Znf_DNAligase_C4"/>
</dbReference>
<dbReference type="Gene3D" id="2.40.50.140">
    <property type="entry name" value="Nucleic acid-binding proteins"/>
    <property type="match status" value="1"/>
</dbReference>
<feature type="binding site" evidence="14">
    <location>
        <position position="434"/>
    </location>
    <ligand>
        <name>Zn(2+)</name>
        <dbReference type="ChEBI" id="CHEBI:29105"/>
    </ligand>
</feature>
<dbReference type="FunFam" id="1.10.150.20:FF:000006">
    <property type="entry name" value="DNA ligase"/>
    <property type="match status" value="1"/>
</dbReference>
<dbReference type="KEGG" id="hmr:Hipma_0937"/>
<dbReference type="InterPro" id="IPR003583">
    <property type="entry name" value="Hlx-hairpin-Hlx_DNA-bd_motif"/>
</dbReference>
<name>F2LVX2_HIPMA</name>
<dbReference type="FunFam" id="3.30.470.30:FF:000001">
    <property type="entry name" value="DNA ligase"/>
    <property type="match status" value="1"/>
</dbReference>
<comment type="catalytic activity">
    <reaction evidence="12 14 15">
        <text>NAD(+) + (deoxyribonucleotide)n-3'-hydroxyl + 5'-phospho-(deoxyribonucleotide)m = (deoxyribonucleotide)n+m + AMP + beta-nicotinamide D-nucleotide.</text>
        <dbReference type="EC" id="6.5.1.2"/>
    </reaction>
</comment>
<dbReference type="CDD" id="cd00114">
    <property type="entry name" value="LIGANc"/>
    <property type="match status" value="1"/>
</dbReference>
<evidence type="ECO:0000256" key="15">
    <source>
        <dbReference type="RuleBase" id="RU000618"/>
    </source>
</evidence>
<dbReference type="Pfam" id="PF03119">
    <property type="entry name" value="DNA_ligase_ZBD"/>
    <property type="match status" value="1"/>
</dbReference>
<dbReference type="GO" id="GO:0003911">
    <property type="term" value="F:DNA ligase (NAD+) activity"/>
    <property type="evidence" value="ECO:0007669"/>
    <property type="project" value="UniProtKB-UniRule"/>
</dbReference>
<keyword evidence="18" id="KW-1185">Reference proteome</keyword>
<keyword evidence="10 14" id="KW-0520">NAD</keyword>
<dbReference type="InterPro" id="IPR041663">
    <property type="entry name" value="DisA/LigA_HHH"/>
</dbReference>
<dbReference type="GO" id="GO:0006281">
    <property type="term" value="P:DNA repair"/>
    <property type="evidence" value="ECO:0007669"/>
    <property type="project" value="UniProtKB-KW"/>
</dbReference>
<dbReference type="eggNOG" id="COG0272">
    <property type="taxonomic scope" value="Bacteria"/>
</dbReference>
<keyword evidence="4 14" id="KW-0436">Ligase</keyword>
<dbReference type="Pfam" id="PF03120">
    <property type="entry name" value="OB_DNA_ligase"/>
    <property type="match status" value="1"/>
</dbReference>
<dbReference type="PROSITE" id="PS01055">
    <property type="entry name" value="DNA_LIGASE_N1"/>
    <property type="match status" value="1"/>
</dbReference>
<dbReference type="Pfam" id="PF00533">
    <property type="entry name" value="BRCT"/>
    <property type="match status" value="1"/>
</dbReference>
<sequence>MNDREAKERIEQLRKKLHYHNYRYYVLDDPIISDSEYDMMLKELKELEESYPQFYDENSPTVRVGGAPLNKFEKVEHKIPMLSLEDGFDDNDIREFDRKVKRFLKLPEDKKIAYSVEPKFDGLSIDLIYENGKLTVASTRGDGYVGENVTQNIKTIRNVPLVLPIDTPPMYLDVQGEVLLTKEEFERINQERLKNGLNVFANPRNAAAGSVRQLDPKETAKRNLIMIMYYIRQIEGYKRKILSQHDALEALKEMGFPTSSLNRLVVGIEEAIEYKKELEIKRETLPYELDGIVIKVDDFELQESLGATTKSPRWAIAFKFPAQQATTKIKDIEVNVGRTGILTPVAILEPVNIGGVVVSRASLHTMDEIEKKDIRIGDVVFVQRAGDVIPEVVKPVKDLRDGSEKKFVMPEKCPVCGSRVVKDGAYYRCSNINCPKVLKESIKHFVSRKAMNIDGFGDKLIEQLVDKGIVKNIADIYELDKETLMGLDRVGEKLAENLISSIQRSKGTTFAKFIYALGIRHVGEFVAKLLAERFKNLENLKKATKDELLAIDGIGEEIADSVVSFFSEPKNLQTIDKLLYYGIHFEDKTKEHSRIAGKSFVFTGTLSKPREYFKELIEERGGIVRNSVSKNLDYLVVGENPGSKLKKAKQNGVSVISEEELYRLLEG</sequence>
<dbReference type="CDD" id="cd17748">
    <property type="entry name" value="BRCT_DNA_ligase_like"/>
    <property type="match status" value="1"/>
</dbReference>
<dbReference type="Pfam" id="PF14520">
    <property type="entry name" value="HHH_5"/>
    <property type="match status" value="1"/>
</dbReference>
<dbReference type="Pfam" id="PF12826">
    <property type="entry name" value="HHH_2"/>
    <property type="match status" value="1"/>
</dbReference>
<dbReference type="PANTHER" id="PTHR23389:SF9">
    <property type="entry name" value="DNA LIGASE"/>
    <property type="match status" value="1"/>
</dbReference>
<dbReference type="GO" id="GO:0006260">
    <property type="term" value="P:DNA replication"/>
    <property type="evidence" value="ECO:0007669"/>
    <property type="project" value="UniProtKB-KW"/>
</dbReference>
<dbReference type="SMART" id="SM00278">
    <property type="entry name" value="HhH1"/>
    <property type="match status" value="4"/>
</dbReference>
<feature type="binding site" evidence="14">
    <location>
        <position position="177"/>
    </location>
    <ligand>
        <name>NAD(+)</name>
        <dbReference type="ChEBI" id="CHEBI:57540"/>
    </ligand>
</feature>
<keyword evidence="8 14" id="KW-0862">Zinc</keyword>
<evidence type="ECO:0000313" key="17">
    <source>
        <dbReference type="EMBL" id="AEA33906.1"/>
    </source>
</evidence>
<dbReference type="Gene3D" id="1.10.150.20">
    <property type="entry name" value="5' to 3' exonuclease, C-terminal subdomain"/>
    <property type="match status" value="2"/>
</dbReference>
<feature type="binding site" evidence="14">
    <location>
        <position position="319"/>
    </location>
    <ligand>
        <name>NAD(+)</name>
        <dbReference type="ChEBI" id="CHEBI:57540"/>
    </ligand>
</feature>
<evidence type="ECO:0000256" key="6">
    <source>
        <dbReference type="ARBA" id="ARBA00022723"/>
    </source>
</evidence>
<evidence type="ECO:0000256" key="1">
    <source>
        <dbReference type="ARBA" id="ARBA00004067"/>
    </source>
</evidence>
<dbReference type="SUPFAM" id="SSF52113">
    <property type="entry name" value="BRCT domain"/>
    <property type="match status" value="1"/>
</dbReference>
<evidence type="ECO:0000256" key="13">
    <source>
        <dbReference type="ARBA" id="ARBA00060881"/>
    </source>
</evidence>
<dbReference type="OrthoDB" id="9759736at2"/>
<dbReference type="InterPro" id="IPR001357">
    <property type="entry name" value="BRCT_dom"/>
</dbReference>
<dbReference type="InterPro" id="IPR010994">
    <property type="entry name" value="RuvA_2-like"/>
</dbReference>
<evidence type="ECO:0000256" key="14">
    <source>
        <dbReference type="HAMAP-Rule" id="MF_01588"/>
    </source>
</evidence>
<dbReference type="HOGENOM" id="CLU_007764_2_1_7"/>
<dbReference type="NCBIfam" id="NF005932">
    <property type="entry name" value="PRK07956.1"/>
    <property type="match status" value="1"/>
</dbReference>
<keyword evidence="14" id="KW-0464">Manganese</keyword>
<dbReference type="PIRSF" id="PIRSF001604">
    <property type="entry name" value="LigA"/>
    <property type="match status" value="1"/>
</dbReference>
<dbReference type="InterPro" id="IPR036420">
    <property type="entry name" value="BRCT_dom_sf"/>
</dbReference>
<dbReference type="Gene3D" id="3.30.470.30">
    <property type="entry name" value="DNA ligase/mRNA capping enzyme"/>
    <property type="match status" value="1"/>
</dbReference>
<dbReference type="SUPFAM" id="SSF56091">
    <property type="entry name" value="DNA ligase/mRNA capping enzyme, catalytic domain"/>
    <property type="match status" value="1"/>
</dbReference>
<evidence type="ECO:0000256" key="8">
    <source>
        <dbReference type="ARBA" id="ARBA00022833"/>
    </source>
</evidence>
<dbReference type="SUPFAM" id="SSF47781">
    <property type="entry name" value="RuvA domain 2-like"/>
    <property type="match status" value="1"/>
</dbReference>
<reference evidence="18" key="2">
    <citation type="submission" date="2011-03" db="EMBL/GenBank/DDBJ databases">
        <title>The complete genome of Hippea maritima DSM 10411.</title>
        <authorList>
            <consortium name="US DOE Joint Genome Institute (JGI-PGF)"/>
            <person name="Lucas S."/>
            <person name="Copeland A."/>
            <person name="Lapidus A."/>
            <person name="Bruce D."/>
            <person name="Goodwin L."/>
            <person name="Pitluck S."/>
            <person name="Peters L."/>
            <person name="Kyrpides N."/>
            <person name="Mavromatis K."/>
            <person name="Pagani I."/>
            <person name="Ivanova N."/>
            <person name="Mikhailova N."/>
            <person name="Lu M."/>
            <person name="Detter J.C."/>
            <person name="Tapia R."/>
            <person name="Han C."/>
            <person name="Land M."/>
            <person name="Hauser L."/>
            <person name="Markowitz V."/>
            <person name="Cheng J.-F."/>
            <person name="Hugenholtz P."/>
            <person name="Woyke T."/>
            <person name="Wu D."/>
            <person name="Spring S."/>
            <person name="Schroeder M."/>
            <person name="Brambilla E."/>
            <person name="Klenk H.-P."/>
            <person name="Eisen J.A."/>
        </authorList>
    </citation>
    <scope>NUCLEOTIDE SEQUENCE [LARGE SCALE GENOMIC DNA]</scope>
    <source>
        <strain evidence="18">ATCC 700847 / DSM 10411 / MH2</strain>
    </source>
</reference>
<keyword evidence="11 14" id="KW-0234">DNA repair</keyword>
<dbReference type="NCBIfam" id="TIGR00575">
    <property type="entry name" value="dnlj"/>
    <property type="match status" value="1"/>
</dbReference>
<dbReference type="InterPro" id="IPR018239">
    <property type="entry name" value="DNA_ligase_AS"/>
</dbReference>
<dbReference type="InParanoid" id="F2LVX2"/>
<accession>F2LVX2</accession>
<dbReference type="Pfam" id="PF01653">
    <property type="entry name" value="DNA_ligase_aden"/>
    <property type="match status" value="1"/>
</dbReference>
<proteinExistence type="inferred from homology"/>
<dbReference type="PROSITE" id="PS01056">
    <property type="entry name" value="DNA_LIGASE_N2"/>
    <property type="match status" value="1"/>
</dbReference>
<evidence type="ECO:0000256" key="7">
    <source>
        <dbReference type="ARBA" id="ARBA00022763"/>
    </source>
</evidence>
<comment type="function">
    <text evidence="1 14">DNA ligase that catalyzes the formation of phosphodiester linkages between 5'-phosphoryl and 3'-hydroxyl groups in double-stranded DNA using NAD as a coenzyme and as the energy source for the reaction. It is essential for DNA replication and repair of damaged DNA.</text>
</comment>
<comment type="cofactor">
    <cofactor evidence="14">
        <name>Mg(2+)</name>
        <dbReference type="ChEBI" id="CHEBI:18420"/>
    </cofactor>
    <cofactor evidence="14">
        <name>Mn(2+)</name>
        <dbReference type="ChEBI" id="CHEBI:29035"/>
    </cofactor>
</comment>
<evidence type="ECO:0000256" key="2">
    <source>
        <dbReference type="ARBA" id="ARBA00012722"/>
    </source>
</evidence>
<evidence type="ECO:0000256" key="10">
    <source>
        <dbReference type="ARBA" id="ARBA00023027"/>
    </source>
</evidence>
<dbReference type="SUPFAM" id="SSF50249">
    <property type="entry name" value="Nucleic acid-binding proteins"/>
    <property type="match status" value="1"/>
</dbReference>
<feature type="domain" description="BRCT" evidence="16">
    <location>
        <begin position="590"/>
        <end position="667"/>
    </location>
</feature>
<feature type="binding site" evidence="14">
    <location>
        <position position="140"/>
    </location>
    <ligand>
        <name>NAD(+)</name>
        <dbReference type="ChEBI" id="CHEBI:57540"/>
    </ligand>
</feature>
<dbReference type="GO" id="GO:0003677">
    <property type="term" value="F:DNA binding"/>
    <property type="evidence" value="ECO:0007669"/>
    <property type="project" value="InterPro"/>
</dbReference>
<dbReference type="FunFam" id="1.10.287.610:FF:000002">
    <property type="entry name" value="DNA ligase"/>
    <property type="match status" value="1"/>
</dbReference>
<comment type="similarity">
    <text evidence="13 14">Belongs to the NAD-dependent DNA ligase family. LigA subfamily.</text>
</comment>
<dbReference type="Gene3D" id="3.40.50.10190">
    <property type="entry name" value="BRCT domain"/>
    <property type="match status" value="1"/>
</dbReference>
<evidence type="ECO:0000256" key="5">
    <source>
        <dbReference type="ARBA" id="ARBA00022705"/>
    </source>
</evidence>
<evidence type="ECO:0000313" key="18">
    <source>
        <dbReference type="Proteomes" id="UP000008139"/>
    </source>
</evidence>
<evidence type="ECO:0000256" key="9">
    <source>
        <dbReference type="ARBA" id="ARBA00022842"/>
    </source>
</evidence>
<evidence type="ECO:0000256" key="4">
    <source>
        <dbReference type="ARBA" id="ARBA00022598"/>
    </source>
</evidence>
<feature type="binding site" evidence="14">
    <location>
        <position position="429"/>
    </location>
    <ligand>
        <name>Zn(2+)</name>
        <dbReference type="ChEBI" id="CHEBI:29105"/>
    </ligand>
</feature>
<dbReference type="InterPro" id="IPR012340">
    <property type="entry name" value="NA-bd_OB-fold"/>
</dbReference>
<feature type="binding site" evidence="14">
    <location>
        <position position="295"/>
    </location>
    <ligand>
        <name>NAD(+)</name>
        <dbReference type="ChEBI" id="CHEBI:57540"/>
    </ligand>
</feature>
<dbReference type="PANTHER" id="PTHR23389">
    <property type="entry name" value="CHROMOSOME TRANSMISSION FIDELITY FACTOR 18"/>
    <property type="match status" value="1"/>
</dbReference>
<dbReference type="RefSeq" id="WP_013681947.1">
    <property type="nucleotide sequence ID" value="NC_015318.1"/>
</dbReference>
<dbReference type="SMART" id="SM00292">
    <property type="entry name" value="BRCT"/>
    <property type="match status" value="1"/>
</dbReference>
<dbReference type="EMBL" id="CP002606">
    <property type="protein sequence ID" value="AEA33906.1"/>
    <property type="molecule type" value="Genomic_DNA"/>
</dbReference>
<evidence type="ECO:0000259" key="16">
    <source>
        <dbReference type="PROSITE" id="PS50172"/>
    </source>
</evidence>
<evidence type="ECO:0000256" key="12">
    <source>
        <dbReference type="ARBA" id="ARBA00034005"/>
    </source>
</evidence>
<dbReference type="FunFam" id="2.40.50.140:FF:000012">
    <property type="entry name" value="DNA ligase"/>
    <property type="match status" value="1"/>
</dbReference>
<dbReference type="InterPro" id="IPR033136">
    <property type="entry name" value="DNA_ligase_CS"/>
</dbReference>
<dbReference type="Gene3D" id="6.20.10.30">
    <property type="match status" value="1"/>
</dbReference>
<dbReference type="GO" id="GO:0005829">
    <property type="term" value="C:cytosol"/>
    <property type="evidence" value="ECO:0007669"/>
    <property type="project" value="TreeGrafter"/>
</dbReference>
<keyword evidence="7 14" id="KW-0227">DNA damage</keyword>
<evidence type="ECO:0000256" key="11">
    <source>
        <dbReference type="ARBA" id="ARBA00023204"/>
    </source>
</evidence>
<evidence type="ECO:0000256" key="3">
    <source>
        <dbReference type="ARBA" id="ARBA00013308"/>
    </source>
</evidence>
<feature type="binding site" evidence="14">
    <location>
        <position position="117"/>
    </location>
    <ligand>
        <name>NAD(+)</name>
        <dbReference type="ChEBI" id="CHEBI:57540"/>
    </ligand>
</feature>
<dbReference type="Pfam" id="PF22745">
    <property type="entry name" value="Nlig-Ia"/>
    <property type="match status" value="1"/>
</dbReference>
<gene>
    <name evidence="14" type="primary">ligA</name>
    <name evidence="17" type="ordered locus">Hipma_0937</name>
</gene>
<dbReference type="AlphaFoldDB" id="F2LVX2"/>
<dbReference type="FunCoup" id="F2LVX2">
    <property type="interactions" value="378"/>
</dbReference>
<dbReference type="Gene3D" id="1.10.287.610">
    <property type="entry name" value="Helix hairpin bin"/>
    <property type="match status" value="1"/>
</dbReference>
<feature type="binding site" evidence="14">
    <location>
        <begin position="83"/>
        <end position="84"/>
    </location>
    <ligand>
        <name>NAD(+)</name>
        <dbReference type="ChEBI" id="CHEBI:57540"/>
    </ligand>
</feature>
<dbReference type="EC" id="6.5.1.2" evidence="2 14"/>
<dbReference type="PROSITE" id="PS50172">
    <property type="entry name" value="BRCT"/>
    <property type="match status" value="1"/>
</dbReference>
<dbReference type="HAMAP" id="MF_01588">
    <property type="entry name" value="DNA_ligase_A"/>
    <property type="match status" value="1"/>
</dbReference>
<dbReference type="InterPro" id="IPR013840">
    <property type="entry name" value="DNAligase_N"/>
</dbReference>
<dbReference type="InterPro" id="IPR013839">
    <property type="entry name" value="DNAligase_adenylation"/>
</dbReference>
<keyword evidence="6 14" id="KW-0479">Metal-binding</keyword>
<dbReference type="InterPro" id="IPR001679">
    <property type="entry name" value="DNA_ligase"/>
</dbReference>